<dbReference type="OrthoDB" id="9909459at2"/>
<comment type="caution">
    <text evidence="1">The sequence shown here is derived from an EMBL/GenBank/DDBJ whole genome shotgun (WGS) entry which is preliminary data.</text>
</comment>
<reference evidence="1 2" key="1">
    <citation type="submission" date="2019-07" db="EMBL/GenBank/DDBJ databases">
        <authorList>
            <person name="Kim J."/>
        </authorList>
    </citation>
    <scope>NUCLEOTIDE SEQUENCE [LARGE SCALE GENOMIC DNA]</scope>
    <source>
        <strain evidence="1 2">JC52</strain>
    </source>
</reference>
<gene>
    <name evidence="1" type="ORF">FPZ49_10905</name>
</gene>
<organism evidence="1 2">
    <name type="scientific">Paenibacillus cremeus</name>
    <dbReference type="NCBI Taxonomy" id="2163881"/>
    <lineage>
        <taxon>Bacteria</taxon>
        <taxon>Bacillati</taxon>
        <taxon>Bacillota</taxon>
        <taxon>Bacilli</taxon>
        <taxon>Bacillales</taxon>
        <taxon>Paenibacillaceae</taxon>
        <taxon>Paenibacillus</taxon>
    </lineage>
</organism>
<sequence>MRIFELWWKKNTRTLNISWFRGIRKENKRLYPDDSDANTEAQWGISTNGARKGIDSCLDWTLSLGHLEINYINWNYNR</sequence>
<dbReference type="Proteomes" id="UP000317036">
    <property type="component" value="Unassembled WGS sequence"/>
</dbReference>
<evidence type="ECO:0000313" key="2">
    <source>
        <dbReference type="Proteomes" id="UP000317036"/>
    </source>
</evidence>
<accession>A0A559KCN8</accession>
<dbReference type="RefSeq" id="WP_144846410.1">
    <property type="nucleotide sequence ID" value="NZ_VNJI01000011.1"/>
</dbReference>
<evidence type="ECO:0000313" key="1">
    <source>
        <dbReference type="EMBL" id="TVY09873.1"/>
    </source>
</evidence>
<dbReference type="AlphaFoldDB" id="A0A559KCN8"/>
<name>A0A559KCN8_9BACL</name>
<keyword evidence="2" id="KW-1185">Reference proteome</keyword>
<dbReference type="EMBL" id="VNJI01000011">
    <property type="protein sequence ID" value="TVY09873.1"/>
    <property type="molecule type" value="Genomic_DNA"/>
</dbReference>
<protein>
    <submittedName>
        <fullName evidence="1">Uncharacterized protein</fullName>
    </submittedName>
</protein>
<proteinExistence type="predicted"/>